<evidence type="ECO:0000313" key="3">
    <source>
        <dbReference type="EMBL" id="OGF82721.1"/>
    </source>
</evidence>
<organism evidence="3 4">
    <name type="scientific">Candidatus Giovannonibacteria bacterium RIFCSPLOWO2_01_FULL_46_13</name>
    <dbReference type="NCBI Taxonomy" id="1798352"/>
    <lineage>
        <taxon>Bacteria</taxon>
        <taxon>Candidatus Giovannoniibacteriota</taxon>
    </lineage>
</organism>
<dbReference type="AlphaFoldDB" id="A0A1F5X574"/>
<dbReference type="InterPro" id="IPR045584">
    <property type="entry name" value="Pilin-like"/>
</dbReference>
<dbReference type="NCBIfam" id="TIGR02532">
    <property type="entry name" value="IV_pilin_GFxxxE"/>
    <property type="match status" value="1"/>
</dbReference>
<dbReference type="InterPro" id="IPR000983">
    <property type="entry name" value="Bac_GSPG_pilin"/>
</dbReference>
<evidence type="ECO:0008006" key="5">
    <source>
        <dbReference type="Google" id="ProtNLM"/>
    </source>
</evidence>
<dbReference type="GO" id="GO:0015628">
    <property type="term" value="P:protein secretion by the type II secretion system"/>
    <property type="evidence" value="ECO:0007669"/>
    <property type="project" value="InterPro"/>
</dbReference>
<feature type="transmembrane region" description="Helical" evidence="2">
    <location>
        <begin position="12"/>
        <end position="33"/>
    </location>
</feature>
<dbReference type="Gene3D" id="3.30.700.10">
    <property type="entry name" value="Glycoprotein, Type 4 Pilin"/>
    <property type="match status" value="1"/>
</dbReference>
<protein>
    <recommendedName>
        <fullName evidence="5">Type II secretion system protein GspG C-terminal domain-containing protein</fullName>
    </recommendedName>
</protein>
<dbReference type="EMBL" id="MFIE01000014">
    <property type="protein sequence ID" value="OGF82721.1"/>
    <property type="molecule type" value="Genomic_DNA"/>
</dbReference>
<dbReference type="PANTHER" id="PTHR30093">
    <property type="entry name" value="GENERAL SECRETION PATHWAY PROTEIN G"/>
    <property type="match status" value="1"/>
</dbReference>
<keyword evidence="2" id="KW-1133">Transmembrane helix</keyword>
<comment type="caution">
    <text evidence="3">The sequence shown here is derived from an EMBL/GenBank/DDBJ whole genome shotgun (WGS) entry which is preliminary data.</text>
</comment>
<dbReference type="SUPFAM" id="SSF54523">
    <property type="entry name" value="Pili subunits"/>
    <property type="match status" value="1"/>
</dbReference>
<evidence type="ECO:0000256" key="2">
    <source>
        <dbReference type="SAM" id="Phobius"/>
    </source>
</evidence>
<gene>
    <name evidence="3" type="ORF">A3B18_00390</name>
</gene>
<dbReference type="Pfam" id="PF07963">
    <property type="entry name" value="N_methyl"/>
    <property type="match status" value="1"/>
</dbReference>
<keyword evidence="2" id="KW-0472">Membrane</keyword>
<dbReference type="GO" id="GO:0015627">
    <property type="term" value="C:type II protein secretion system complex"/>
    <property type="evidence" value="ECO:0007669"/>
    <property type="project" value="InterPro"/>
</dbReference>
<dbReference type="PRINTS" id="PR00813">
    <property type="entry name" value="BCTERIALGSPG"/>
</dbReference>
<sequence length="200" mass="21985">MNQNKYKKGFTLLELLVVIAIIGIMSSIIIVPVSNARAKGRDAQRISDIKQIQLALELYYNTNGRYPGPTGFWTQAYTGAGTPAGAGCGYDGYRWCGYADGIDLATYLAPYINPLPKDPLGPQNNNRYFYNIDAGPQNNWQTYGLMTRLEITNNPIAVNDGGHPSFAAYFEVGPQVRYCMDTYGTAWWESEPSICAGGGN</sequence>
<reference evidence="3 4" key="1">
    <citation type="journal article" date="2016" name="Nat. Commun.">
        <title>Thousands of microbial genomes shed light on interconnected biogeochemical processes in an aquifer system.</title>
        <authorList>
            <person name="Anantharaman K."/>
            <person name="Brown C.T."/>
            <person name="Hug L.A."/>
            <person name="Sharon I."/>
            <person name="Castelle C.J."/>
            <person name="Probst A.J."/>
            <person name="Thomas B.C."/>
            <person name="Singh A."/>
            <person name="Wilkins M.J."/>
            <person name="Karaoz U."/>
            <person name="Brodie E.L."/>
            <person name="Williams K.H."/>
            <person name="Hubbard S.S."/>
            <person name="Banfield J.F."/>
        </authorList>
    </citation>
    <scope>NUCLEOTIDE SEQUENCE [LARGE SCALE GENOMIC DNA]</scope>
</reference>
<proteinExistence type="predicted"/>
<dbReference type="Proteomes" id="UP000178684">
    <property type="component" value="Unassembled WGS sequence"/>
</dbReference>
<name>A0A1F5X574_9BACT</name>
<keyword evidence="2" id="KW-0812">Transmembrane</keyword>
<dbReference type="PROSITE" id="PS00409">
    <property type="entry name" value="PROKAR_NTER_METHYL"/>
    <property type="match status" value="1"/>
</dbReference>
<evidence type="ECO:0000313" key="4">
    <source>
        <dbReference type="Proteomes" id="UP000178684"/>
    </source>
</evidence>
<dbReference type="InterPro" id="IPR012902">
    <property type="entry name" value="N_methyl_site"/>
</dbReference>
<keyword evidence="1" id="KW-0488">Methylation</keyword>
<evidence type="ECO:0000256" key="1">
    <source>
        <dbReference type="ARBA" id="ARBA00022481"/>
    </source>
</evidence>
<accession>A0A1F5X574</accession>